<protein>
    <recommendedName>
        <fullName evidence="3">Lipoprotein</fullName>
    </recommendedName>
</protein>
<dbReference type="KEGG" id="anh:A6F65_01552"/>
<organism evidence="1 2">
    <name type="scientific">Paraurantiacibacter namhicola</name>
    <dbReference type="NCBI Taxonomy" id="645517"/>
    <lineage>
        <taxon>Bacteria</taxon>
        <taxon>Pseudomonadati</taxon>
        <taxon>Pseudomonadota</taxon>
        <taxon>Alphaproteobacteria</taxon>
        <taxon>Sphingomonadales</taxon>
        <taxon>Erythrobacteraceae</taxon>
        <taxon>Paraurantiacibacter</taxon>
    </lineage>
</organism>
<dbReference type="Proteomes" id="UP000092698">
    <property type="component" value="Chromosome"/>
</dbReference>
<evidence type="ECO:0000313" key="2">
    <source>
        <dbReference type="Proteomes" id="UP000092698"/>
    </source>
</evidence>
<evidence type="ECO:0008006" key="3">
    <source>
        <dbReference type="Google" id="ProtNLM"/>
    </source>
</evidence>
<dbReference type="PROSITE" id="PS51257">
    <property type="entry name" value="PROKAR_LIPOPROTEIN"/>
    <property type="match status" value="1"/>
</dbReference>
<proteinExistence type="predicted"/>
<dbReference type="AlphaFoldDB" id="A0A1C7D972"/>
<evidence type="ECO:0000313" key="1">
    <source>
        <dbReference type="EMBL" id="ANU07853.1"/>
    </source>
</evidence>
<keyword evidence="2" id="KW-1185">Reference proteome</keyword>
<name>A0A1C7D972_9SPHN</name>
<gene>
    <name evidence="1" type="ORF">A6F65_01552</name>
</gene>
<dbReference type="RefSeq" id="WP_067787428.1">
    <property type="nucleotide sequence ID" value="NZ_CP016545.1"/>
</dbReference>
<dbReference type="EMBL" id="CP016545">
    <property type="protein sequence ID" value="ANU07853.1"/>
    <property type="molecule type" value="Genomic_DNA"/>
</dbReference>
<reference evidence="1 2" key="1">
    <citation type="submission" date="2016-07" db="EMBL/GenBank/DDBJ databases">
        <title>Complete genome sequence of Altererythrobacter namhicola JCM 16345T, containing esterase-encoding genes.</title>
        <authorList>
            <person name="Cheng H."/>
            <person name="Wu Y.-H."/>
            <person name="Jian S.-L."/>
            <person name="Huo Y.-Y."/>
            <person name="Wang C.-S."/>
            <person name="Xu X.-W."/>
        </authorList>
    </citation>
    <scope>NUCLEOTIDE SEQUENCE [LARGE SCALE GENOMIC DNA]</scope>
    <source>
        <strain evidence="1 2">JCM 16345</strain>
    </source>
</reference>
<dbReference type="OrthoDB" id="163809at2"/>
<dbReference type="STRING" id="645517.A6F65_01552"/>
<accession>A0A1C7D972</accession>
<sequence>MIRTTLLTLAAAATLTGCVRYNIDDRVAHARLGEVAVLDGLSIAPIEVIEDSRCPEGVECVWAGRLVVSAQLTDSTGGELREIALGETFEARGRSIEFFSARPKAEEGLKPLTEDYRFGFRRAGD</sequence>